<dbReference type="InterPro" id="IPR052979">
    <property type="entry name" value="Adenylate-forming_domain"/>
</dbReference>
<name>A0ABR0SGL6_9HYPO</name>
<proteinExistence type="predicted"/>
<dbReference type="InterPro" id="IPR042099">
    <property type="entry name" value="ANL_N_sf"/>
</dbReference>
<gene>
    <name evidence="3" type="ORF">PT974_09608</name>
</gene>
<dbReference type="PANTHER" id="PTHR33927:SF5">
    <property type="entry name" value="ENZYME, PUTATIVE (AFU_ORTHOLOGUE AFUA_8G01222)-RELATED"/>
    <property type="match status" value="1"/>
</dbReference>
<dbReference type="EMBL" id="JAVFKD010000014">
    <property type="protein sequence ID" value="KAK5991327.1"/>
    <property type="molecule type" value="Genomic_DNA"/>
</dbReference>
<protein>
    <submittedName>
        <fullName evidence="3">Adenylate-forming reductase</fullName>
    </submittedName>
</protein>
<evidence type="ECO:0000313" key="3">
    <source>
        <dbReference type="EMBL" id="KAK5991327.1"/>
    </source>
</evidence>
<feature type="transmembrane region" description="Helical" evidence="1">
    <location>
        <begin position="794"/>
        <end position="812"/>
    </location>
</feature>
<sequence>MEFGTEISSPFPTLTASFYNIVTSFPDVVAVHDMSSATTRELTYSQLATRAQALATRLQALGVRPHDRIPLVVKRSTEMVVGIWAILSCGAQYVPLDGGVVPDSTIRHVYEQSEGNVVLCLTSTADRIRSLCPSATPVIIEEALCSINDASAPVGDWLDLATTDSGCYIIYTSGTTGKPKGVDVTHKNVTNLVCMSPGNLDIRPGTKVGQVLNISFDMAAWEIFSCLCNGGTLVIRGSKWEPTIEQLDTLICTPTILSKYSPTKYPKIKVVATAGEPTSQELADLWATYATYWNCCGPTETTIVNTMQKHIVGDGLSIGRPTPNNNVYILGHNGEPVPVGVPGVMWAGGHGVSRGYVGLEAKTNESYIPDPFALDGSKMYCTGDLGQWRPDGSIEILGRVDDQVKVKGFRVELDGVASSMASFSGVSRTTALLIDGEIHGFAVPASQSSTAILEHTRKLQPYYAVPSTLHLLDEFPTTANGKIDKKALRALAAATATTTTTTTTTTLTATTTTAVDDDLITPVSESAAPVYPLSTPRPQKSQILADVRSISSSSTLTNTTNEHTADSSSGEADKFVDLEKGLDLSGDIPEKNLPKPLRNLRNRILIVYRVLFSLVSLVNIGALIAVLLIVPKVEWLATITACNLVTAVLVRQDVAVNVLYTVFCSVPKSFPMWIRKRCAKIYHLGGVHSGAGFCATAWLIASTVQATVARVERRHHAASMATLVISWLLCALCCGIMVAAWPPLRKLRHNAFEGMHRFLGWTATALFWVKTILATRDGLLVGESLGHALVRTPGFWLLGVATLSIASSWFFLRKVKVSPELLSDHAIRLHFDYTVPVNGTFTRISKRPLFEWHSFATIPQPQPTFEGTGPGYSLVVSNAGDWTRDCISNPPSELWVRGLPTCGVMRIATLFNRIVVIATGSGIGPLLGHIVQPSCPTQLLWSAATPEKSFGTNIITSIRKTIPNAVIHDTRVQGRPDLVRMGYNLVKDFKAEAVVIIANEKITKKIVYGLETRGIPAFGAIWDS</sequence>
<dbReference type="Pfam" id="PF00501">
    <property type="entry name" value="AMP-binding"/>
    <property type="match status" value="1"/>
</dbReference>
<feature type="domain" description="AMP-dependent synthetase/ligase" evidence="2">
    <location>
        <begin position="22"/>
        <end position="356"/>
    </location>
</feature>
<comment type="caution">
    <text evidence="3">The sequence shown here is derived from an EMBL/GenBank/DDBJ whole genome shotgun (WGS) entry which is preliminary data.</text>
</comment>
<accession>A0ABR0SGL6</accession>
<keyword evidence="4" id="KW-1185">Reference proteome</keyword>
<dbReference type="PROSITE" id="PS00455">
    <property type="entry name" value="AMP_BINDING"/>
    <property type="match status" value="1"/>
</dbReference>
<dbReference type="PANTHER" id="PTHR33927">
    <property type="entry name" value="TRANSMEMBRANE PROTEIN"/>
    <property type="match status" value="1"/>
</dbReference>
<dbReference type="Gene3D" id="3.40.50.12780">
    <property type="entry name" value="N-terminal domain of ligase-like"/>
    <property type="match status" value="1"/>
</dbReference>
<feature type="transmembrane region" description="Helical" evidence="1">
    <location>
        <begin position="721"/>
        <end position="744"/>
    </location>
</feature>
<keyword evidence="1" id="KW-0472">Membrane</keyword>
<dbReference type="InterPro" id="IPR045851">
    <property type="entry name" value="AMP-bd_C_sf"/>
</dbReference>
<evidence type="ECO:0000256" key="1">
    <source>
        <dbReference type="SAM" id="Phobius"/>
    </source>
</evidence>
<evidence type="ECO:0000259" key="2">
    <source>
        <dbReference type="Pfam" id="PF00501"/>
    </source>
</evidence>
<reference evidence="3 4" key="1">
    <citation type="submission" date="2024-01" db="EMBL/GenBank/DDBJ databases">
        <title>Complete genome of Cladobotryum mycophilum ATHUM6906.</title>
        <authorList>
            <person name="Christinaki A.C."/>
            <person name="Myridakis A.I."/>
            <person name="Kouvelis V.N."/>
        </authorList>
    </citation>
    <scope>NUCLEOTIDE SEQUENCE [LARGE SCALE GENOMIC DNA]</scope>
    <source>
        <strain evidence="3 4">ATHUM6906</strain>
    </source>
</reference>
<evidence type="ECO:0000313" key="4">
    <source>
        <dbReference type="Proteomes" id="UP001338125"/>
    </source>
</evidence>
<dbReference type="SUPFAM" id="SSF56801">
    <property type="entry name" value="Acetyl-CoA synthetase-like"/>
    <property type="match status" value="1"/>
</dbReference>
<feature type="transmembrane region" description="Helical" evidence="1">
    <location>
        <begin position="756"/>
        <end position="774"/>
    </location>
</feature>
<feature type="transmembrane region" description="Helical" evidence="1">
    <location>
        <begin position="681"/>
        <end position="701"/>
    </location>
</feature>
<dbReference type="Proteomes" id="UP001338125">
    <property type="component" value="Unassembled WGS sequence"/>
</dbReference>
<dbReference type="InterPro" id="IPR020845">
    <property type="entry name" value="AMP-binding_CS"/>
</dbReference>
<feature type="transmembrane region" description="Helical" evidence="1">
    <location>
        <begin position="606"/>
        <end position="629"/>
    </location>
</feature>
<keyword evidence="1" id="KW-1133">Transmembrane helix</keyword>
<organism evidence="3 4">
    <name type="scientific">Cladobotryum mycophilum</name>
    <dbReference type="NCBI Taxonomy" id="491253"/>
    <lineage>
        <taxon>Eukaryota</taxon>
        <taxon>Fungi</taxon>
        <taxon>Dikarya</taxon>
        <taxon>Ascomycota</taxon>
        <taxon>Pezizomycotina</taxon>
        <taxon>Sordariomycetes</taxon>
        <taxon>Hypocreomycetidae</taxon>
        <taxon>Hypocreales</taxon>
        <taxon>Hypocreaceae</taxon>
        <taxon>Cladobotryum</taxon>
    </lineage>
</organism>
<keyword evidence="1" id="KW-0812">Transmembrane</keyword>
<dbReference type="Gene3D" id="3.30.300.30">
    <property type="match status" value="1"/>
</dbReference>
<dbReference type="InterPro" id="IPR000873">
    <property type="entry name" value="AMP-dep_synth/lig_dom"/>
</dbReference>